<reference evidence="1 2" key="1">
    <citation type="submission" date="2023-09" db="EMBL/GenBank/DDBJ databases">
        <title>Novel taxa isolated from Blanes Bay.</title>
        <authorList>
            <person name="Rey-Velasco X."/>
            <person name="Lucena T."/>
        </authorList>
    </citation>
    <scope>NUCLEOTIDE SEQUENCE [LARGE SCALE GENOMIC DNA]</scope>
    <source>
        <strain evidence="1 2">S356</strain>
    </source>
</reference>
<accession>A0ABU3LF96</accession>
<dbReference type="Proteomes" id="UP001257277">
    <property type="component" value="Unassembled WGS sequence"/>
</dbReference>
<proteinExistence type="predicted"/>
<evidence type="ECO:0000313" key="1">
    <source>
        <dbReference type="EMBL" id="MDT7832390.1"/>
    </source>
</evidence>
<organism evidence="1 2">
    <name type="scientific">Asprobacillus argus</name>
    <dbReference type="NCBI Taxonomy" id="3076534"/>
    <lineage>
        <taxon>Bacteria</taxon>
        <taxon>Pseudomonadati</taxon>
        <taxon>Bacteroidota</taxon>
        <taxon>Flavobacteriia</taxon>
        <taxon>Flavobacteriales</taxon>
        <taxon>Flavobacteriaceae</taxon>
        <taxon>Asprobacillus</taxon>
    </lineage>
</organism>
<keyword evidence="2" id="KW-1185">Reference proteome</keyword>
<dbReference type="RefSeq" id="WP_349241650.1">
    <property type="nucleotide sequence ID" value="NZ_JAVTTO010000003.1"/>
</dbReference>
<gene>
    <name evidence="1" type="ORF">RQM59_08360</name>
</gene>
<evidence type="ECO:0000313" key="2">
    <source>
        <dbReference type="Proteomes" id="UP001257277"/>
    </source>
</evidence>
<dbReference type="EMBL" id="JAVTTO010000003">
    <property type="protein sequence ID" value="MDT7832390.1"/>
    <property type="molecule type" value="Genomic_DNA"/>
</dbReference>
<name>A0ABU3LF96_9FLAO</name>
<protein>
    <submittedName>
        <fullName evidence="1">Uncharacterized protein</fullName>
    </submittedName>
</protein>
<sequence length="87" mass="10261">MITELERKQLKELLQAHYADDVLKILSQNMVLNRNGEPHNAQYVRMVFQGFRKNSDIEAAIWQLATEKKKELDLQKARKQNILKNKP</sequence>
<comment type="caution">
    <text evidence="1">The sequence shown here is derived from an EMBL/GenBank/DDBJ whole genome shotgun (WGS) entry which is preliminary data.</text>
</comment>